<feature type="transmembrane region" description="Helical" evidence="11">
    <location>
        <begin position="534"/>
        <end position="557"/>
    </location>
</feature>
<keyword evidence="13" id="KW-1185">Reference proteome</keyword>
<evidence type="ECO:0000256" key="5">
    <source>
        <dbReference type="ARBA" id="ARBA00022692"/>
    </source>
</evidence>
<protein>
    <recommendedName>
        <fullName evidence="14">UDP-glycosyltransferases domain-containing protein</fullName>
    </recommendedName>
</protein>
<feature type="transmembrane region" description="Helical" evidence="11">
    <location>
        <begin position="6"/>
        <end position="25"/>
    </location>
</feature>
<dbReference type="AlphaFoldDB" id="A0A6G0T2W5"/>
<dbReference type="CDD" id="cd03784">
    <property type="entry name" value="GT1_Gtf-like"/>
    <property type="match status" value="1"/>
</dbReference>
<feature type="transmembrane region" description="Helical" evidence="11">
    <location>
        <begin position="142"/>
        <end position="161"/>
    </location>
</feature>
<name>A0A6G0T2W5_APHGL</name>
<evidence type="ECO:0000256" key="10">
    <source>
        <dbReference type="ARBA" id="ARBA00046288"/>
    </source>
</evidence>
<dbReference type="PANTHER" id="PTHR48043:SF159">
    <property type="entry name" value="EG:EG0003.4 PROTEIN-RELATED"/>
    <property type="match status" value="1"/>
</dbReference>
<evidence type="ECO:0000256" key="9">
    <source>
        <dbReference type="ARBA" id="ARBA00023180"/>
    </source>
</evidence>
<dbReference type="Pfam" id="PF00201">
    <property type="entry name" value="UDPGT"/>
    <property type="match status" value="1"/>
</dbReference>
<dbReference type="PANTHER" id="PTHR48043">
    <property type="entry name" value="EG:EG0003.4 PROTEIN-RELATED"/>
    <property type="match status" value="1"/>
</dbReference>
<evidence type="ECO:0000256" key="4">
    <source>
        <dbReference type="ARBA" id="ARBA00022679"/>
    </source>
</evidence>
<dbReference type="InterPro" id="IPR050271">
    <property type="entry name" value="UDP-glycosyltransferase"/>
</dbReference>
<keyword evidence="9" id="KW-0325">Glycoprotein</keyword>
<evidence type="ECO:0008006" key="14">
    <source>
        <dbReference type="Google" id="ProtNLM"/>
    </source>
</evidence>
<evidence type="ECO:0000313" key="12">
    <source>
        <dbReference type="EMBL" id="KAE9524748.1"/>
    </source>
</evidence>
<keyword evidence="6" id="KW-0256">Endoplasmic reticulum</keyword>
<evidence type="ECO:0000256" key="11">
    <source>
        <dbReference type="SAM" id="Phobius"/>
    </source>
</evidence>
<evidence type="ECO:0000256" key="6">
    <source>
        <dbReference type="ARBA" id="ARBA00022824"/>
    </source>
</evidence>
<dbReference type="GO" id="GO:0008194">
    <property type="term" value="F:UDP-glycosyltransferase activity"/>
    <property type="evidence" value="ECO:0007669"/>
    <property type="project" value="InterPro"/>
</dbReference>
<evidence type="ECO:0000256" key="1">
    <source>
        <dbReference type="ARBA" id="ARBA00004240"/>
    </source>
</evidence>
<keyword evidence="7 11" id="KW-1133">Transmembrane helix</keyword>
<dbReference type="OrthoDB" id="5835829at2759"/>
<dbReference type="SUPFAM" id="SSF53756">
    <property type="entry name" value="UDP-Glycosyltransferase/glycogen phosphorylase"/>
    <property type="match status" value="1"/>
</dbReference>
<keyword evidence="3" id="KW-0328">Glycosyltransferase</keyword>
<evidence type="ECO:0000256" key="2">
    <source>
        <dbReference type="ARBA" id="ARBA00009995"/>
    </source>
</evidence>
<comment type="similarity">
    <text evidence="2">Belongs to the UDP-glycosyltransferase family.</text>
</comment>
<dbReference type="InterPro" id="IPR002213">
    <property type="entry name" value="UDP_glucos_trans"/>
</dbReference>
<feature type="transmembrane region" description="Helical" evidence="11">
    <location>
        <begin position="247"/>
        <end position="264"/>
    </location>
</feature>
<comment type="caution">
    <text evidence="12">The sequence shown here is derived from an EMBL/GenBank/DDBJ whole genome shotgun (WGS) entry which is preliminary data.</text>
</comment>
<dbReference type="Proteomes" id="UP000475862">
    <property type="component" value="Unassembled WGS sequence"/>
</dbReference>
<reference evidence="12 13" key="1">
    <citation type="submission" date="2019-08" db="EMBL/GenBank/DDBJ databases">
        <title>The genome of the soybean aphid Biotype 1, its phylome, world population structure and adaptation to the North American continent.</title>
        <authorList>
            <person name="Giordano R."/>
            <person name="Donthu R.K."/>
            <person name="Hernandez A.G."/>
            <person name="Wright C.L."/>
            <person name="Zimin A.V."/>
        </authorList>
    </citation>
    <scope>NUCLEOTIDE SEQUENCE [LARGE SCALE GENOMIC DNA]</scope>
    <source>
        <tissue evidence="12">Whole aphids</tissue>
    </source>
</reference>
<evidence type="ECO:0000256" key="8">
    <source>
        <dbReference type="ARBA" id="ARBA00023136"/>
    </source>
</evidence>
<dbReference type="FunFam" id="3.40.50.2000:FF:000050">
    <property type="entry name" value="UDP-glucuronosyltransferase"/>
    <property type="match status" value="1"/>
</dbReference>
<sequence length="577" mass="66951">MGCLPWSMIHSCSSLLSILVPIYFSRQRPVVESRRVQFLTSELVSDSIYSNFKMKFLFFTVLLLLYIGHCMSANILAFLPTFARSHYGGFQPLLKELAVRGHNVTVLSHFPLKNPPPNYHHIDVSIKERQDNNFSMLSIAPYLKPLIIPIGTLFFASQFTLETLNNIKVKEFIHSDGYQFDVVIFENFQHECFVSMSHKFGAHAIQLFPATPTAFPSQWYSQPFNPSYIPDPNSGYKDHMTLFERTINFLVTCLQFFLFPIFYMPKQNEIMLKHFNYTGSESRPSLEEMMKNISLTLINTHFTLGTPRPLVPSFIEVAGMHLKPSSKLPKDLQELMDNSPDGVVYFSFGSVVKGSHLPMYQVEMFLRQLSQIKQKVLWKWESDNLPELPPNVVVRKWFPQVDILGHPNCVLFITHGGIHSVEEAVYYGVPMLAISIFGDQLYNSIMMESRGAAIRLKYTELTEKRFGYSLQEILSNTSYKENAIKLCKIFHDQPIKPLDKAVYWIEYVIRHNGAHHLKTAGNKLNWFQFLSIDVMFVLIITIFFFFLFSFYAIKFIYKFVTEFRKYNIETDDDKKDN</sequence>
<comment type="subcellular location">
    <subcellularLocation>
        <location evidence="10">Endomembrane system</location>
        <topology evidence="10">Single-pass type I membrane protein</topology>
    </subcellularLocation>
    <subcellularLocation>
        <location evidence="1">Endoplasmic reticulum</location>
    </subcellularLocation>
</comment>
<feature type="transmembrane region" description="Helical" evidence="11">
    <location>
        <begin position="56"/>
        <end position="79"/>
    </location>
</feature>
<evidence type="ECO:0000313" key="13">
    <source>
        <dbReference type="Proteomes" id="UP000475862"/>
    </source>
</evidence>
<organism evidence="12 13">
    <name type="scientific">Aphis glycines</name>
    <name type="common">Soybean aphid</name>
    <dbReference type="NCBI Taxonomy" id="307491"/>
    <lineage>
        <taxon>Eukaryota</taxon>
        <taxon>Metazoa</taxon>
        <taxon>Ecdysozoa</taxon>
        <taxon>Arthropoda</taxon>
        <taxon>Hexapoda</taxon>
        <taxon>Insecta</taxon>
        <taxon>Pterygota</taxon>
        <taxon>Neoptera</taxon>
        <taxon>Paraneoptera</taxon>
        <taxon>Hemiptera</taxon>
        <taxon>Sternorrhyncha</taxon>
        <taxon>Aphidomorpha</taxon>
        <taxon>Aphidoidea</taxon>
        <taxon>Aphididae</taxon>
        <taxon>Aphidini</taxon>
        <taxon>Aphis</taxon>
        <taxon>Aphis</taxon>
    </lineage>
</organism>
<dbReference type="Gene3D" id="3.40.50.2000">
    <property type="entry name" value="Glycogen Phosphorylase B"/>
    <property type="match status" value="1"/>
</dbReference>
<evidence type="ECO:0000256" key="7">
    <source>
        <dbReference type="ARBA" id="ARBA00022989"/>
    </source>
</evidence>
<keyword evidence="8 11" id="KW-0472">Membrane</keyword>
<dbReference type="EMBL" id="VYZN01000065">
    <property type="protein sequence ID" value="KAE9524748.1"/>
    <property type="molecule type" value="Genomic_DNA"/>
</dbReference>
<proteinExistence type="inferred from homology"/>
<dbReference type="GO" id="GO:0005783">
    <property type="term" value="C:endoplasmic reticulum"/>
    <property type="evidence" value="ECO:0007669"/>
    <property type="project" value="UniProtKB-SubCell"/>
</dbReference>
<gene>
    <name evidence="12" type="ORF">AGLY_014798</name>
</gene>
<accession>A0A6G0T2W5</accession>
<evidence type="ECO:0000256" key="3">
    <source>
        <dbReference type="ARBA" id="ARBA00022676"/>
    </source>
</evidence>
<keyword evidence="4" id="KW-0808">Transferase</keyword>
<keyword evidence="5 11" id="KW-0812">Transmembrane</keyword>